<evidence type="ECO:0000256" key="1">
    <source>
        <dbReference type="ARBA" id="ARBA00023015"/>
    </source>
</evidence>
<evidence type="ECO:0000313" key="5">
    <source>
        <dbReference type="EMBL" id="GAA4447113.1"/>
    </source>
</evidence>
<keyword evidence="6" id="KW-1185">Reference proteome</keyword>
<evidence type="ECO:0000256" key="3">
    <source>
        <dbReference type="ARBA" id="ARBA00023163"/>
    </source>
</evidence>
<dbReference type="InterPro" id="IPR008920">
    <property type="entry name" value="TF_FadR/GntR_C"/>
</dbReference>
<dbReference type="Gene3D" id="1.20.120.530">
    <property type="entry name" value="GntR ligand-binding domain-like"/>
    <property type="match status" value="1"/>
</dbReference>
<reference evidence="6" key="1">
    <citation type="journal article" date="2019" name="Int. J. Syst. Evol. Microbiol.">
        <title>The Global Catalogue of Microorganisms (GCM) 10K type strain sequencing project: providing services to taxonomists for standard genome sequencing and annotation.</title>
        <authorList>
            <consortium name="The Broad Institute Genomics Platform"/>
            <consortium name="The Broad Institute Genome Sequencing Center for Infectious Disease"/>
            <person name="Wu L."/>
            <person name="Ma J."/>
        </authorList>
    </citation>
    <scope>NUCLEOTIDE SEQUENCE [LARGE SCALE GENOMIC DNA]</scope>
    <source>
        <strain evidence="6">JCM 31920</strain>
    </source>
</reference>
<dbReference type="Gene3D" id="1.10.10.10">
    <property type="entry name" value="Winged helix-like DNA-binding domain superfamily/Winged helix DNA-binding domain"/>
    <property type="match status" value="1"/>
</dbReference>
<dbReference type="PROSITE" id="PS50949">
    <property type="entry name" value="HTH_GNTR"/>
    <property type="match status" value="1"/>
</dbReference>
<keyword evidence="2" id="KW-0238">DNA-binding</keyword>
<dbReference type="PRINTS" id="PR00035">
    <property type="entry name" value="HTHGNTR"/>
</dbReference>
<dbReference type="InterPro" id="IPR036388">
    <property type="entry name" value="WH-like_DNA-bd_sf"/>
</dbReference>
<dbReference type="Pfam" id="PF00392">
    <property type="entry name" value="GntR"/>
    <property type="match status" value="1"/>
</dbReference>
<dbReference type="Pfam" id="PF07729">
    <property type="entry name" value="FCD"/>
    <property type="match status" value="1"/>
</dbReference>
<keyword evidence="1" id="KW-0805">Transcription regulation</keyword>
<name>A0ABP8ME05_9BACT</name>
<organism evidence="5 6">
    <name type="scientific">Ravibacter arvi</name>
    <dbReference type="NCBI Taxonomy" id="2051041"/>
    <lineage>
        <taxon>Bacteria</taxon>
        <taxon>Pseudomonadati</taxon>
        <taxon>Bacteroidota</taxon>
        <taxon>Cytophagia</taxon>
        <taxon>Cytophagales</taxon>
        <taxon>Spirosomataceae</taxon>
        <taxon>Ravibacter</taxon>
    </lineage>
</organism>
<dbReference type="RefSeq" id="WP_345032788.1">
    <property type="nucleotide sequence ID" value="NZ_BAABEY010000036.1"/>
</dbReference>
<dbReference type="SUPFAM" id="SSF46785">
    <property type="entry name" value="Winged helix' DNA-binding domain"/>
    <property type="match status" value="1"/>
</dbReference>
<gene>
    <name evidence="5" type="ORF">GCM10023091_41480</name>
</gene>
<dbReference type="SMART" id="SM00895">
    <property type="entry name" value="FCD"/>
    <property type="match status" value="1"/>
</dbReference>
<dbReference type="Proteomes" id="UP001501508">
    <property type="component" value="Unassembled WGS sequence"/>
</dbReference>
<evidence type="ECO:0000256" key="2">
    <source>
        <dbReference type="ARBA" id="ARBA00023125"/>
    </source>
</evidence>
<sequence>MGTEVKSTTLVDWVESKLIQEIRDNQLESGAEMLNEKEISEKYEVGRNVVREALSRLRMLGIIESRKKRGTVIAQPNVMFSFKKVINPFMLSKATILDLLGMRVSLEIGCARMIIHNITDQDINELKDIVARERAIDSMKVDIEMERAFHSKLYAVSKNKVMLDFLDTLLPVFKYVNENFEDFDQFNRERRGKGRFIRHNDFIPYLEQRDVEGYQRAMEDHLVAYIDFINHHNQNPGK</sequence>
<evidence type="ECO:0000259" key="4">
    <source>
        <dbReference type="PROSITE" id="PS50949"/>
    </source>
</evidence>
<feature type="domain" description="HTH gntR-type" evidence="4">
    <location>
        <begin position="8"/>
        <end position="76"/>
    </location>
</feature>
<dbReference type="InterPro" id="IPR011711">
    <property type="entry name" value="GntR_C"/>
</dbReference>
<evidence type="ECO:0000313" key="6">
    <source>
        <dbReference type="Proteomes" id="UP001501508"/>
    </source>
</evidence>
<dbReference type="InterPro" id="IPR036390">
    <property type="entry name" value="WH_DNA-bd_sf"/>
</dbReference>
<dbReference type="PANTHER" id="PTHR43537:SF5">
    <property type="entry name" value="UXU OPERON TRANSCRIPTIONAL REGULATOR"/>
    <property type="match status" value="1"/>
</dbReference>
<dbReference type="PANTHER" id="PTHR43537">
    <property type="entry name" value="TRANSCRIPTIONAL REGULATOR, GNTR FAMILY"/>
    <property type="match status" value="1"/>
</dbReference>
<dbReference type="CDD" id="cd07377">
    <property type="entry name" value="WHTH_GntR"/>
    <property type="match status" value="1"/>
</dbReference>
<comment type="caution">
    <text evidence="5">The sequence shown here is derived from an EMBL/GenBank/DDBJ whole genome shotgun (WGS) entry which is preliminary data.</text>
</comment>
<proteinExistence type="predicted"/>
<dbReference type="InterPro" id="IPR000524">
    <property type="entry name" value="Tscrpt_reg_HTH_GntR"/>
</dbReference>
<protein>
    <submittedName>
        <fullName evidence="5">GntR family transcriptional regulator</fullName>
    </submittedName>
</protein>
<accession>A0ABP8ME05</accession>
<dbReference type="EMBL" id="BAABEY010000036">
    <property type="protein sequence ID" value="GAA4447113.1"/>
    <property type="molecule type" value="Genomic_DNA"/>
</dbReference>
<dbReference type="SMART" id="SM00345">
    <property type="entry name" value="HTH_GNTR"/>
    <property type="match status" value="1"/>
</dbReference>
<dbReference type="SUPFAM" id="SSF48008">
    <property type="entry name" value="GntR ligand-binding domain-like"/>
    <property type="match status" value="1"/>
</dbReference>
<keyword evidence="3" id="KW-0804">Transcription</keyword>